<feature type="compositionally biased region" description="Low complexity" evidence="1">
    <location>
        <begin position="1"/>
        <end position="10"/>
    </location>
</feature>
<dbReference type="SUPFAM" id="SSF56219">
    <property type="entry name" value="DNase I-like"/>
    <property type="match status" value="1"/>
</dbReference>
<dbReference type="EMBL" id="SZZH01000004">
    <property type="protein sequence ID" value="TKV57632.1"/>
    <property type="molecule type" value="Genomic_DNA"/>
</dbReference>
<dbReference type="RefSeq" id="WP_137450716.1">
    <property type="nucleotide sequence ID" value="NZ_SZZH01000004.1"/>
</dbReference>
<name>A0A4U6QCF5_9ACTN</name>
<proteinExistence type="predicted"/>
<keyword evidence="2" id="KW-0472">Membrane</keyword>
<organism evidence="4 5">
    <name type="scientific">Nakamurella flava</name>
    <dbReference type="NCBI Taxonomy" id="2576308"/>
    <lineage>
        <taxon>Bacteria</taxon>
        <taxon>Bacillati</taxon>
        <taxon>Actinomycetota</taxon>
        <taxon>Actinomycetes</taxon>
        <taxon>Nakamurellales</taxon>
        <taxon>Nakamurellaceae</taxon>
        <taxon>Nakamurella</taxon>
    </lineage>
</organism>
<comment type="caution">
    <text evidence="4">The sequence shown here is derived from an EMBL/GenBank/DDBJ whole genome shotgun (WGS) entry which is preliminary data.</text>
</comment>
<evidence type="ECO:0000259" key="3">
    <source>
        <dbReference type="Pfam" id="PF03372"/>
    </source>
</evidence>
<keyword evidence="2" id="KW-1133">Transmembrane helix</keyword>
<keyword evidence="4" id="KW-0255">Endonuclease</keyword>
<reference evidence="4 5" key="1">
    <citation type="submission" date="2019-05" db="EMBL/GenBank/DDBJ databases">
        <title>Nakamurella sp. N5BH11, whole genome shotgun sequence.</title>
        <authorList>
            <person name="Tuo L."/>
        </authorList>
    </citation>
    <scope>NUCLEOTIDE SEQUENCE [LARGE SCALE GENOMIC DNA]</scope>
    <source>
        <strain evidence="4 5">N5BH11</strain>
    </source>
</reference>
<dbReference type="Pfam" id="PF03372">
    <property type="entry name" value="Exo_endo_phos"/>
    <property type="match status" value="1"/>
</dbReference>
<dbReference type="GO" id="GO:0004527">
    <property type="term" value="F:exonuclease activity"/>
    <property type="evidence" value="ECO:0007669"/>
    <property type="project" value="UniProtKB-KW"/>
</dbReference>
<evidence type="ECO:0000256" key="2">
    <source>
        <dbReference type="SAM" id="Phobius"/>
    </source>
</evidence>
<dbReference type="InterPro" id="IPR005135">
    <property type="entry name" value="Endo/exonuclease/phosphatase"/>
</dbReference>
<dbReference type="InterPro" id="IPR036691">
    <property type="entry name" value="Endo/exonu/phosph_ase_sf"/>
</dbReference>
<protein>
    <submittedName>
        <fullName evidence="4">Endonuclease/exonuclease/phosphatase family protein</fullName>
    </submittedName>
</protein>
<keyword evidence="2" id="KW-0812">Transmembrane</keyword>
<sequence>MTPSSAAAPAPVDPSPPPPRGRSRWLTVVVALVLLAVAAVLTFPATFGLGAVPGLLHLISFRGWAVVAAGAVALLVAVVALLRRRHRDRGVWWAVAGAALAVAVVNAGVLGFRSVPTANAAPGPVSDGPSTVTVLEYNTEGGATTPAQIARLAADAGADVVALPETTGRMAEKIAADPAVADRGYQVFAHREQPYEGAETSLLVAASMGQYRMLDTPSVGLGAVRVVPVVSGGPTLAAVHTTPPTSDFGYDTWTRTVAAAAALAIPTAADGGSAIVAGDFNATLDHQPLHDLGGAVDAARAAGAGAQGTWPSDWPVLLGAPIDHLLFDPADWSVAAAHTVQSGASDHRGLVVELVAPAAGAGR</sequence>
<feature type="compositionally biased region" description="Pro residues" evidence="1">
    <location>
        <begin position="11"/>
        <end position="20"/>
    </location>
</feature>
<dbReference type="OrthoDB" id="2340043at2"/>
<accession>A0A4U6QCF5</accession>
<feature type="transmembrane region" description="Helical" evidence="2">
    <location>
        <begin position="25"/>
        <end position="49"/>
    </location>
</feature>
<evidence type="ECO:0000313" key="4">
    <source>
        <dbReference type="EMBL" id="TKV57632.1"/>
    </source>
</evidence>
<dbReference type="Proteomes" id="UP000306985">
    <property type="component" value="Unassembled WGS sequence"/>
</dbReference>
<evidence type="ECO:0000256" key="1">
    <source>
        <dbReference type="SAM" id="MobiDB-lite"/>
    </source>
</evidence>
<keyword evidence="4" id="KW-0378">Hydrolase</keyword>
<feature type="region of interest" description="Disordered" evidence="1">
    <location>
        <begin position="1"/>
        <end position="21"/>
    </location>
</feature>
<dbReference type="AlphaFoldDB" id="A0A4U6QCF5"/>
<feature type="transmembrane region" description="Helical" evidence="2">
    <location>
        <begin position="61"/>
        <end position="82"/>
    </location>
</feature>
<keyword evidence="5" id="KW-1185">Reference proteome</keyword>
<dbReference type="GO" id="GO:0004519">
    <property type="term" value="F:endonuclease activity"/>
    <property type="evidence" value="ECO:0007669"/>
    <property type="project" value="UniProtKB-KW"/>
</dbReference>
<feature type="domain" description="Endonuclease/exonuclease/phosphatase" evidence="3">
    <location>
        <begin position="137"/>
        <end position="347"/>
    </location>
</feature>
<evidence type="ECO:0000313" key="5">
    <source>
        <dbReference type="Proteomes" id="UP000306985"/>
    </source>
</evidence>
<feature type="transmembrane region" description="Helical" evidence="2">
    <location>
        <begin position="91"/>
        <end position="112"/>
    </location>
</feature>
<gene>
    <name evidence="4" type="ORF">FDO65_15875</name>
</gene>
<keyword evidence="4" id="KW-0269">Exonuclease</keyword>
<keyword evidence="4" id="KW-0540">Nuclease</keyword>
<dbReference type="Gene3D" id="3.60.10.10">
    <property type="entry name" value="Endonuclease/exonuclease/phosphatase"/>
    <property type="match status" value="1"/>
</dbReference>